<keyword evidence="5" id="KW-0411">Iron-sulfur</keyword>
<organism evidence="7">
    <name type="scientific">Aquifex aeolicus</name>
    <dbReference type="NCBI Taxonomy" id="63363"/>
    <lineage>
        <taxon>Bacteria</taxon>
        <taxon>Pseudomonadati</taxon>
        <taxon>Aquificota</taxon>
        <taxon>Aquificia</taxon>
        <taxon>Aquificales</taxon>
        <taxon>Aquificaceae</taxon>
        <taxon>Aquifex</taxon>
    </lineage>
</organism>
<evidence type="ECO:0000256" key="2">
    <source>
        <dbReference type="ARBA" id="ARBA00022691"/>
    </source>
</evidence>
<evidence type="ECO:0000256" key="1">
    <source>
        <dbReference type="ARBA" id="ARBA00001966"/>
    </source>
</evidence>
<dbReference type="PANTHER" id="PTHR11228">
    <property type="entry name" value="RADICAL SAM DOMAIN PROTEIN"/>
    <property type="match status" value="1"/>
</dbReference>
<evidence type="ECO:0000256" key="4">
    <source>
        <dbReference type="ARBA" id="ARBA00023004"/>
    </source>
</evidence>
<dbReference type="SUPFAM" id="SSF102114">
    <property type="entry name" value="Radical SAM enzymes"/>
    <property type="match status" value="1"/>
</dbReference>
<dbReference type="InterPro" id="IPR012840">
    <property type="entry name" value="NrdG2"/>
</dbReference>
<dbReference type="InterPro" id="IPR050377">
    <property type="entry name" value="Radical_SAM_PqqE_MftC-like"/>
</dbReference>
<dbReference type="AlphaFoldDB" id="A0A7C5QFB8"/>
<dbReference type="GO" id="GO:0003824">
    <property type="term" value="F:catalytic activity"/>
    <property type="evidence" value="ECO:0007669"/>
    <property type="project" value="InterPro"/>
</dbReference>
<dbReference type="InterPro" id="IPR007197">
    <property type="entry name" value="rSAM"/>
</dbReference>
<comment type="caution">
    <text evidence="7">The sequence shown here is derived from an EMBL/GenBank/DDBJ whole genome shotgun (WGS) entry which is preliminary data.</text>
</comment>
<dbReference type="InterPro" id="IPR013785">
    <property type="entry name" value="Aldolase_TIM"/>
</dbReference>
<name>A0A7C5QFB8_AQUAO</name>
<keyword evidence="3" id="KW-0479">Metal-binding</keyword>
<dbReference type="SFLD" id="SFLDG01067">
    <property type="entry name" value="SPASM/twitch_domain_containing"/>
    <property type="match status" value="1"/>
</dbReference>
<comment type="cofactor">
    <cofactor evidence="1">
        <name>[4Fe-4S] cluster</name>
        <dbReference type="ChEBI" id="CHEBI:49883"/>
    </cofactor>
</comment>
<feature type="domain" description="Radical SAM core" evidence="6">
    <location>
        <begin position="13"/>
        <end position="226"/>
    </location>
</feature>
<dbReference type="GO" id="GO:0051536">
    <property type="term" value="F:iron-sulfur cluster binding"/>
    <property type="evidence" value="ECO:0007669"/>
    <property type="project" value="UniProtKB-KW"/>
</dbReference>
<dbReference type="InterPro" id="IPR058240">
    <property type="entry name" value="rSAM_sf"/>
</dbReference>
<dbReference type="CDD" id="cd01335">
    <property type="entry name" value="Radical_SAM"/>
    <property type="match status" value="1"/>
</dbReference>
<dbReference type="PANTHER" id="PTHR11228:SF27">
    <property type="entry name" value="GLYCYL-RADICAL ENZYME ACTIVATING ENZYME MJ1227-RELATED"/>
    <property type="match status" value="1"/>
</dbReference>
<dbReference type="PROSITE" id="PS51918">
    <property type="entry name" value="RADICAL_SAM"/>
    <property type="match status" value="1"/>
</dbReference>
<dbReference type="SFLD" id="SFLDS00029">
    <property type="entry name" value="Radical_SAM"/>
    <property type="match status" value="1"/>
</dbReference>
<gene>
    <name evidence="7" type="ORF">ENJ61_07320</name>
</gene>
<dbReference type="Proteomes" id="UP000885792">
    <property type="component" value="Unassembled WGS sequence"/>
</dbReference>
<evidence type="ECO:0000256" key="5">
    <source>
        <dbReference type="ARBA" id="ARBA00023014"/>
    </source>
</evidence>
<dbReference type="Gene3D" id="3.20.20.70">
    <property type="entry name" value="Aldolase class I"/>
    <property type="match status" value="1"/>
</dbReference>
<dbReference type="SFLD" id="SFLDG01094">
    <property type="entry name" value="Uncharacterised_Radical_SAM_Su"/>
    <property type="match status" value="1"/>
</dbReference>
<proteinExistence type="predicted"/>
<dbReference type="EMBL" id="DRNB01000266">
    <property type="protein sequence ID" value="HHJ64701.1"/>
    <property type="molecule type" value="Genomic_DNA"/>
</dbReference>
<dbReference type="GO" id="GO:0046872">
    <property type="term" value="F:metal ion binding"/>
    <property type="evidence" value="ECO:0007669"/>
    <property type="project" value="UniProtKB-KW"/>
</dbReference>
<keyword evidence="2" id="KW-0949">S-adenosyl-L-methionine</keyword>
<dbReference type="Pfam" id="PF04055">
    <property type="entry name" value="Radical_SAM"/>
    <property type="match status" value="1"/>
</dbReference>
<evidence type="ECO:0000256" key="3">
    <source>
        <dbReference type="ARBA" id="ARBA00022723"/>
    </source>
</evidence>
<keyword evidence="4" id="KW-0408">Iron</keyword>
<dbReference type="NCBIfam" id="TIGR02495">
    <property type="entry name" value="NrdG2"/>
    <property type="match status" value="1"/>
</dbReference>
<evidence type="ECO:0000313" key="7">
    <source>
        <dbReference type="EMBL" id="HHJ64701.1"/>
    </source>
</evidence>
<sequence>MVIGGLQRFSLIDYPGRIACVIFTQGCNFRCPYCYNRSLVLPQFYEEPLPEEEVLSFLRSRRGLIEAVVISGGEPTVQEDLPQFLRKLREMGFLLKLDTNGTHPETVKELIRTGTIDYVAMDVKAPLSRYREVVREEVDLQNIALSVALLLSSGVDYEFRTTLVRELISEEDILQIGERLIRGAKRYALQRFVATDTLVDPSFKECTTYSEEELRRLIPRLEKFVEEVLIR</sequence>
<reference evidence="7" key="1">
    <citation type="journal article" date="2020" name="mSystems">
        <title>Genome- and Community-Level Interaction Insights into Carbon Utilization and Element Cycling Functions of Hydrothermarchaeota in Hydrothermal Sediment.</title>
        <authorList>
            <person name="Zhou Z."/>
            <person name="Liu Y."/>
            <person name="Xu W."/>
            <person name="Pan J."/>
            <person name="Luo Z.H."/>
            <person name="Li M."/>
        </authorList>
    </citation>
    <scope>NUCLEOTIDE SEQUENCE [LARGE SCALE GENOMIC DNA]</scope>
    <source>
        <strain evidence="7">HyVt-501</strain>
    </source>
</reference>
<evidence type="ECO:0000259" key="6">
    <source>
        <dbReference type="PROSITE" id="PS51918"/>
    </source>
</evidence>
<accession>A0A7C5QFB8</accession>
<protein>
    <submittedName>
        <fullName evidence="7">Anaerobic ribonucleoside-triphosphate reductase activating protein</fullName>
    </submittedName>
</protein>